<keyword evidence="3" id="KW-1185">Reference proteome</keyword>
<feature type="region of interest" description="Disordered" evidence="1">
    <location>
        <begin position="1"/>
        <end position="21"/>
    </location>
</feature>
<feature type="compositionally biased region" description="Acidic residues" evidence="1">
    <location>
        <begin position="1"/>
        <end position="13"/>
    </location>
</feature>
<dbReference type="EMBL" id="BPLR01003389">
    <property type="protein sequence ID" value="GIX84012.1"/>
    <property type="molecule type" value="Genomic_DNA"/>
</dbReference>
<name>A0AAV4NL68_CAEEX</name>
<evidence type="ECO:0000256" key="1">
    <source>
        <dbReference type="SAM" id="MobiDB-lite"/>
    </source>
</evidence>
<protein>
    <submittedName>
        <fullName evidence="2">Uncharacterized protein</fullName>
    </submittedName>
</protein>
<evidence type="ECO:0000313" key="2">
    <source>
        <dbReference type="EMBL" id="GIX84012.1"/>
    </source>
</evidence>
<proteinExistence type="predicted"/>
<accession>A0AAV4NL68</accession>
<comment type="caution">
    <text evidence="2">The sequence shown here is derived from an EMBL/GenBank/DDBJ whole genome shotgun (WGS) entry which is preliminary data.</text>
</comment>
<organism evidence="2 3">
    <name type="scientific">Caerostris extrusa</name>
    <name type="common">Bark spider</name>
    <name type="synonym">Caerostris bankana</name>
    <dbReference type="NCBI Taxonomy" id="172846"/>
    <lineage>
        <taxon>Eukaryota</taxon>
        <taxon>Metazoa</taxon>
        <taxon>Ecdysozoa</taxon>
        <taxon>Arthropoda</taxon>
        <taxon>Chelicerata</taxon>
        <taxon>Arachnida</taxon>
        <taxon>Araneae</taxon>
        <taxon>Araneomorphae</taxon>
        <taxon>Entelegynae</taxon>
        <taxon>Araneoidea</taxon>
        <taxon>Araneidae</taxon>
        <taxon>Caerostris</taxon>
    </lineage>
</organism>
<evidence type="ECO:0000313" key="3">
    <source>
        <dbReference type="Proteomes" id="UP001054945"/>
    </source>
</evidence>
<sequence length="116" mass="13884">MDTELPQQEEEEEKKDSFHSSLNPVIPFEKLHLSRQIPPQLQNTRLMFLKRVSTRAFLFIWFLPSTSATSENFHPLSLQYLSVQIKRHCLYPSCVLLSRIGFFFLRWHPFPKFPYQ</sequence>
<dbReference type="AlphaFoldDB" id="A0AAV4NL68"/>
<reference evidence="2 3" key="1">
    <citation type="submission" date="2021-06" db="EMBL/GenBank/DDBJ databases">
        <title>Caerostris extrusa draft genome.</title>
        <authorList>
            <person name="Kono N."/>
            <person name="Arakawa K."/>
        </authorList>
    </citation>
    <scope>NUCLEOTIDE SEQUENCE [LARGE SCALE GENOMIC DNA]</scope>
</reference>
<gene>
    <name evidence="2" type="ORF">CEXT_376341</name>
</gene>
<dbReference type="Proteomes" id="UP001054945">
    <property type="component" value="Unassembled WGS sequence"/>
</dbReference>